<evidence type="ECO:0000256" key="11">
    <source>
        <dbReference type="ARBA" id="ARBA00023239"/>
    </source>
</evidence>
<accession>A0A316VQ66</accession>
<dbReference type="Gene3D" id="3.30.460.10">
    <property type="entry name" value="Beta Polymerase, domain 2"/>
    <property type="match status" value="1"/>
</dbReference>
<comment type="similarity">
    <text evidence="2 13">Belongs to the DNA polymerase type-X family.</text>
</comment>
<evidence type="ECO:0000256" key="6">
    <source>
        <dbReference type="ARBA" id="ARBA00022705"/>
    </source>
</evidence>
<comment type="cofactor">
    <cofactor evidence="1">
        <name>Mn(2+)</name>
        <dbReference type="ChEBI" id="CHEBI:29035"/>
    </cofactor>
</comment>
<reference evidence="16 17" key="1">
    <citation type="journal article" date="2018" name="Mol. Biol. Evol.">
        <title>Broad Genomic Sampling Reveals a Smut Pathogenic Ancestry of the Fungal Clade Ustilaginomycotina.</title>
        <authorList>
            <person name="Kijpornyongpan T."/>
            <person name="Mondo S.J."/>
            <person name="Barry K."/>
            <person name="Sandor L."/>
            <person name="Lee J."/>
            <person name="Lipzen A."/>
            <person name="Pangilinan J."/>
            <person name="LaButti K."/>
            <person name="Hainaut M."/>
            <person name="Henrissat B."/>
            <person name="Grigoriev I.V."/>
            <person name="Spatafora J.W."/>
            <person name="Aime M.C."/>
        </authorList>
    </citation>
    <scope>NUCLEOTIDE SEQUENCE [LARGE SCALE GENOMIC DNA]</scope>
    <source>
        <strain evidence="16 17">MCA 3882</strain>
    </source>
</reference>
<organism evidence="16 17">
    <name type="scientific">Meira miltonrushii</name>
    <dbReference type="NCBI Taxonomy" id="1280837"/>
    <lineage>
        <taxon>Eukaryota</taxon>
        <taxon>Fungi</taxon>
        <taxon>Dikarya</taxon>
        <taxon>Basidiomycota</taxon>
        <taxon>Ustilaginomycotina</taxon>
        <taxon>Exobasidiomycetes</taxon>
        <taxon>Exobasidiales</taxon>
        <taxon>Brachybasidiaceae</taxon>
        <taxon>Meira</taxon>
    </lineage>
</organism>
<dbReference type="AlphaFoldDB" id="A0A316VQ66"/>
<feature type="compositionally biased region" description="Polar residues" evidence="14">
    <location>
        <begin position="1"/>
        <end position="12"/>
    </location>
</feature>
<evidence type="ECO:0000256" key="5">
    <source>
        <dbReference type="ARBA" id="ARBA00022695"/>
    </source>
</evidence>
<dbReference type="InterPro" id="IPR028207">
    <property type="entry name" value="DNA_pol_B_palm_palm"/>
</dbReference>
<evidence type="ECO:0000256" key="8">
    <source>
        <dbReference type="ARBA" id="ARBA00022932"/>
    </source>
</evidence>
<dbReference type="GeneID" id="37020287"/>
<dbReference type="SUPFAM" id="SSF81585">
    <property type="entry name" value="PsbU/PolX domain-like"/>
    <property type="match status" value="1"/>
</dbReference>
<evidence type="ECO:0000256" key="4">
    <source>
        <dbReference type="ARBA" id="ARBA00022679"/>
    </source>
</evidence>
<evidence type="ECO:0000256" key="10">
    <source>
        <dbReference type="ARBA" id="ARBA00023204"/>
    </source>
</evidence>
<dbReference type="InterPro" id="IPR002054">
    <property type="entry name" value="DNA-dir_DNA_pol_X"/>
</dbReference>
<dbReference type="InterPro" id="IPR022312">
    <property type="entry name" value="DNA_pol_X"/>
</dbReference>
<dbReference type="Gene3D" id="3.40.50.10190">
    <property type="entry name" value="BRCT domain"/>
    <property type="match status" value="1"/>
</dbReference>
<dbReference type="Gene3D" id="3.30.210.10">
    <property type="entry name" value="DNA polymerase, thumb domain"/>
    <property type="match status" value="1"/>
</dbReference>
<comment type="subcellular location">
    <subcellularLocation>
        <location evidence="13">Nucleus</location>
    </subcellularLocation>
</comment>
<dbReference type="GO" id="GO:0003887">
    <property type="term" value="F:DNA-directed DNA polymerase activity"/>
    <property type="evidence" value="ECO:0007669"/>
    <property type="project" value="UniProtKB-UniRule"/>
</dbReference>
<keyword evidence="6" id="KW-0235">DNA replication</keyword>
<dbReference type="GO" id="GO:0046872">
    <property type="term" value="F:metal ion binding"/>
    <property type="evidence" value="ECO:0007669"/>
    <property type="project" value="UniProtKB-UniRule"/>
</dbReference>
<keyword evidence="8 13" id="KW-0239">DNA-directed DNA polymerase</keyword>
<dbReference type="FunCoup" id="A0A316VQ66">
    <property type="interactions" value="158"/>
</dbReference>
<keyword evidence="10 13" id="KW-0234">DNA repair</keyword>
<feature type="domain" description="BRCT" evidence="15">
    <location>
        <begin position="34"/>
        <end position="127"/>
    </location>
</feature>
<keyword evidence="13" id="KW-0539">Nucleus</keyword>
<dbReference type="GO" id="GO:0005634">
    <property type="term" value="C:nucleus"/>
    <property type="evidence" value="ECO:0007669"/>
    <property type="project" value="UniProtKB-SubCell"/>
</dbReference>
<evidence type="ECO:0000256" key="13">
    <source>
        <dbReference type="RuleBase" id="RU366014"/>
    </source>
</evidence>
<dbReference type="PROSITE" id="PS00522">
    <property type="entry name" value="DNA_POLYMERASE_X"/>
    <property type="match status" value="1"/>
</dbReference>
<dbReference type="SUPFAM" id="SSF47802">
    <property type="entry name" value="DNA polymerase beta, N-terminal domain-like"/>
    <property type="match status" value="1"/>
</dbReference>
<keyword evidence="4 13" id="KW-0808">Transferase</keyword>
<feature type="region of interest" description="Disordered" evidence="14">
    <location>
        <begin position="147"/>
        <end position="190"/>
    </location>
</feature>
<dbReference type="Proteomes" id="UP000245771">
    <property type="component" value="Unassembled WGS sequence"/>
</dbReference>
<dbReference type="InterPro" id="IPR029398">
    <property type="entry name" value="PolB_thumb"/>
</dbReference>
<dbReference type="InterPro" id="IPR001357">
    <property type="entry name" value="BRCT_dom"/>
</dbReference>
<keyword evidence="11" id="KW-0456">Lyase</keyword>
<dbReference type="OrthoDB" id="205514at2759"/>
<dbReference type="InterPro" id="IPR036420">
    <property type="entry name" value="BRCT_dom_sf"/>
</dbReference>
<dbReference type="STRING" id="1280837.A0A316VQ66"/>
<dbReference type="InterPro" id="IPR037160">
    <property type="entry name" value="DNA_Pol_thumb_sf"/>
</dbReference>
<dbReference type="CDD" id="cd00027">
    <property type="entry name" value="BRCT"/>
    <property type="match status" value="1"/>
</dbReference>
<dbReference type="Gene3D" id="1.10.150.110">
    <property type="entry name" value="DNA polymerase beta, N-terminal domain-like"/>
    <property type="match status" value="1"/>
</dbReference>
<evidence type="ECO:0000313" key="17">
    <source>
        <dbReference type="Proteomes" id="UP000245771"/>
    </source>
</evidence>
<evidence type="ECO:0000256" key="9">
    <source>
        <dbReference type="ARBA" id="ARBA00023125"/>
    </source>
</evidence>
<dbReference type="InterPro" id="IPR043519">
    <property type="entry name" value="NT_sf"/>
</dbReference>
<dbReference type="PRINTS" id="PR00870">
    <property type="entry name" value="DNAPOLXBETA"/>
</dbReference>
<dbReference type="RefSeq" id="XP_025358865.1">
    <property type="nucleotide sequence ID" value="XM_025498506.1"/>
</dbReference>
<dbReference type="Pfam" id="PF10391">
    <property type="entry name" value="DNA_pol_lambd_f"/>
    <property type="match status" value="1"/>
</dbReference>
<dbReference type="InterPro" id="IPR018944">
    <property type="entry name" value="DNA_pol_lambd_fingers_domain"/>
</dbReference>
<comment type="function">
    <text evidence="13">DNA polymerase that functions in several pathways of DNA repair. Involved in base excision repair (BER) responsible for repair of lesions that give rise to abasic (AP) sites in DNA. Also contributes to DNA double-strand break repair by non-homologous end joining and homologous recombination. Has both template-dependent and template-independent (terminal transferase) DNA polymerase activities. Has also a 5'-deoxyribose-5-phosphate lyase (dRP lyase) activity.</text>
</comment>
<evidence type="ECO:0000256" key="14">
    <source>
        <dbReference type="SAM" id="MobiDB-lite"/>
    </source>
</evidence>
<evidence type="ECO:0000256" key="2">
    <source>
        <dbReference type="ARBA" id="ARBA00008323"/>
    </source>
</evidence>
<dbReference type="GO" id="GO:0006303">
    <property type="term" value="P:double-strand break repair via nonhomologous end joining"/>
    <property type="evidence" value="ECO:0007669"/>
    <property type="project" value="TreeGrafter"/>
</dbReference>
<dbReference type="SUPFAM" id="SSF81301">
    <property type="entry name" value="Nucleotidyltransferase"/>
    <property type="match status" value="1"/>
</dbReference>
<dbReference type="InterPro" id="IPR010996">
    <property type="entry name" value="HHH_MUS81"/>
</dbReference>
<comment type="catalytic activity">
    <reaction evidence="12 13">
        <text>DNA(n) + a 2'-deoxyribonucleoside 5'-triphosphate = DNA(n+1) + diphosphate</text>
        <dbReference type="Rhea" id="RHEA:22508"/>
        <dbReference type="Rhea" id="RHEA-COMP:17339"/>
        <dbReference type="Rhea" id="RHEA-COMP:17340"/>
        <dbReference type="ChEBI" id="CHEBI:33019"/>
        <dbReference type="ChEBI" id="CHEBI:61560"/>
        <dbReference type="ChEBI" id="CHEBI:173112"/>
        <dbReference type="EC" id="2.7.7.7"/>
    </reaction>
</comment>
<keyword evidence="17" id="KW-1185">Reference proteome</keyword>
<dbReference type="SUPFAM" id="SSF52113">
    <property type="entry name" value="BRCT domain"/>
    <property type="match status" value="1"/>
</dbReference>
<dbReference type="PANTHER" id="PTHR11276:SF28">
    <property type="entry name" value="DNA POLYMERASE LAMBDA"/>
    <property type="match status" value="1"/>
</dbReference>
<dbReference type="EC" id="2.7.7.7" evidence="13"/>
<keyword evidence="3" id="KW-0237">DNA synthesis</keyword>
<evidence type="ECO:0000313" key="16">
    <source>
        <dbReference type="EMBL" id="PWN38563.1"/>
    </source>
</evidence>
<dbReference type="InterPro" id="IPR019843">
    <property type="entry name" value="DNA_pol-X_BS"/>
</dbReference>
<dbReference type="InterPro" id="IPR027421">
    <property type="entry name" value="DNA_pol_lamdba_lyase_dom_sf"/>
</dbReference>
<evidence type="ECO:0000259" key="15">
    <source>
        <dbReference type="PROSITE" id="PS50172"/>
    </source>
</evidence>
<dbReference type="GO" id="GO:0003677">
    <property type="term" value="F:DNA binding"/>
    <property type="evidence" value="ECO:0007669"/>
    <property type="project" value="UniProtKB-UniRule"/>
</dbReference>
<dbReference type="InParanoid" id="A0A316VQ66"/>
<keyword evidence="9" id="KW-0238">DNA-binding</keyword>
<name>A0A316VQ66_9BASI</name>
<dbReference type="Pfam" id="PF14792">
    <property type="entry name" value="DNA_pol_B_palm"/>
    <property type="match status" value="1"/>
</dbReference>
<dbReference type="PROSITE" id="PS50172">
    <property type="entry name" value="BRCT"/>
    <property type="match status" value="1"/>
</dbReference>
<dbReference type="GO" id="GO:0016829">
    <property type="term" value="F:lyase activity"/>
    <property type="evidence" value="ECO:0007669"/>
    <property type="project" value="UniProtKB-KW"/>
</dbReference>
<dbReference type="Gene3D" id="1.10.150.20">
    <property type="entry name" value="5' to 3' exonuclease, C-terminal subdomain"/>
    <property type="match status" value="1"/>
</dbReference>
<gene>
    <name evidence="16" type="ORF">FA14DRAFT_160047</name>
</gene>
<dbReference type="PANTHER" id="PTHR11276">
    <property type="entry name" value="DNA POLYMERASE TYPE-X FAMILY MEMBER"/>
    <property type="match status" value="1"/>
</dbReference>
<dbReference type="CDD" id="cd00141">
    <property type="entry name" value="NT_POLXc"/>
    <property type="match status" value="1"/>
</dbReference>
<dbReference type="InterPro" id="IPR002008">
    <property type="entry name" value="DNA_pol_X_beta-like"/>
</dbReference>
<evidence type="ECO:0000256" key="7">
    <source>
        <dbReference type="ARBA" id="ARBA00022763"/>
    </source>
</evidence>
<dbReference type="Pfam" id="PF14716">
    <property type="entry name" value="HHH_8"/>
    <property type="match status" value="1"/>
</dbReference>
<feature type="compositionally biased region" description="Basic and acidic residues" evidence="14">
    <location>
        <begin position="150"/>
        <end position="160"/>
    </location>
</feature>
<feature type="region of interest" description="Disordered" evidence="14">
    <location>
        <begin position="1"/>
        <end position="35"/>
    </location>
</feature>
<sequence>MSNSVHQSTPSPNRKGKQKRIDLIEPQNESSPKRQRVLSSATRIFILADKLTTEEHDALRSLVVDLGGMNANMTFANVILTSMRAPRRIERYLNADVINRHVPVLHTSWLHDSARERLLLAYEPYKIMGGASPELEKQREELGLDVVGSSEHEQTEEKKAIPPPSPPHSDSQTLQEETNDDDSQTEDEDDATFQRALTPFQSTQQEDCEGDPDWKNVDYACMRPSPLKSKQNQALVDELEVLRLQRILAGKQEMNATAYGRAISAIKAYPHSLQPNPSNAKNLKGVGPKIAKLIVQYYEEGRIAEVDAIRKDSAFQTMSRFMQLYGVGPKRAREYYSGGARSMDDVIKMGGSLGVHLHIDECLRILPDLQRTIPRLEVEEISKTIFDELNIIAPGSTYVICGGYRRGKPESNDVDIVISLPRPLQRGEEPDRGIWNVKEQIAVMDKLLKTLKRKAFITHVVNVSTPASVYEMTYSRLELAEVVVMPSRSETIPVPRYRRVDIILGPWETHGAAVLGWTGSRQFERDIRLLAKHKGFTFHSTGLVHQGERAPLSTPQEEDIFEILGLEYMPPRLRNCDA</sequence>
<protein>
    <recommendedName>
        <fullName evidence="13">DNA polymerase</fullName>
        <ecNumber evidence="13">2.7.7.7</ecNumber>
    </recommendedName>
</protein>
<dbReference type="GO" id="GO:0006260">
    <property type="term" value="P:DNA replication"/>
    <property type="evidence" value="ECO:0007669"/>
    <property type="project" value="UniProtKB-KW"/>
</dbReference>
<dbReference type="Pfam" id="PF14791">
    <property type="entry name" value="DNA_pol_B_thumb"/>
    <property type="match status" value="1"/>
</dbReference>
<dbReference type="PRINTS" id="PR00869">
    <property type="entry name" value="DNAPOLX"/>
</dbReference>
<dbReference type="SMART" id="SM00483">
    <property type="entry name" value="POLXc"/>
    <property type="match status" value="1"/>
</dbReference>
<dbReference type="EMBL" id="KZ819602">
    <property type="protein sequence ID" value="PWN38563.1"/>
    <property type="molecule type" value="Genomic_DNA"/>
</dbReference>
<evidence type="ECO:0000256" key="3">
    <source>
        <dbReference type="ARBA" id="ARBA00022634"/>
    </source>
</evidence>
<keyword evidence="7 13" id="KW-0227">DNA damage</keyword>
<evidence type="ECO:0000256" key="1">
    <source>
        <dbReference type="ARBA" id="ARBA00001936"/>
    </source>
</evidence>
<proteinExistence type="inferred from homology"/>
<keyword evidence="5 13" id="KW-0548">Nucleotidyltransferase</keyword>
<feature type="compositionally biased region" description="Acidic residues" evidence="14">
    <location>
        <begin position="177"/>
        <end position="190"/>
    </location>
</feature>
<evidence type="ECO:0000256" key="12">
    <source>
        <dbReference type="ARBA" id="ARBA00049244"/>
    </source>
</evidence>